<dbReference type="GO" id="GO:0004364">
    <property type="term" value="F:glutathione transferase activity"/>
    <property type="evidence" value="ECO:0007669"/>
    <property type="project" value="UniProtKB-UniRule"/>
</dbReference>
<dbReference type="CDD" id="cd03058">
    <property type="entry name" value="GST_N_Tau"/>
    <property type="match status" value="1"/>
</dbReference>
<dbReference type="InterPro" id="IPR036249">
    <property type="entry name" value="Thioredoxin-like_sf"/>
</dbReference>
<dbReference type="SUPFAM" id="SSF47616">
    <property type="entry name" value="GST C-terminal domain-like"/>
    <property type="match status" value="1"/>
</dbReference>
<dbReference type="Gene3D" id="3.40.30.10">
    <property type="entry name" value="Glutaredoxin"/>
    <property type="match status" value="1"/>
</dbReference>
<evidence type="ECO:0000313" key="7">
    <source>
        <dbReference type="Proteomes" id="UP001567538"/>
    </source>
</evidence>
<reference evidence="6 7" key="1">
    <citation type="submission" date="2024-06" db="EMBL/GenBank/DDBJ databases">
        <title>A chromosome level genome sequence of Diviner's sage (Salvia divinorum).</title>
        <authorList>
            <person name="Ford S.A."/>
            <person name="Ro D.-K."/>
            <person name="Ness R.W."/>
            <person name="Phillips M.A."/>
        </authorList>
    </citation>
    <scope>NUCLEOTIDE SEQUENCE [LARGE SCALE GENOMIC DNA]</scope>
    <source>
        <strain evidence="6">SAF-2024a</strain>
        <tissue evidence="6">Leaf</tissue>
    </source>
</reference>
<dbReference type="PANTHER" id="PTHR11260">
    <property type="entry name" value="GLUTATHIONE S-TRANSFERASE, GST, SUPERFAMILY, GST DOMAIN CONTAINING"/>
    <property type="match status" value="1"/>
</dbReference>
<dbReference type="GO" id="GO:0005829">
    <property type="term" value="C:cytosol"/>
    <property type="evidence" value="ECO:0007669"/>
    <property type="project" value="UniProtKB-SubCell"/>
</dbReference>
<comment type="subcellular location">
    <subcellularLocation>
        <location evidence="3">Cytoplasm</location>
        <location evidence="3">Cytosol</location>
    </subcellularLocation>
</comment>
<evidence type="ECO:0000256" key="1">
    <source>
        <dbReference type="ARBA" id="ARBA00022679"/>
    </source>
</evidence>
<evidence type="ECO:0000259" key="4">
    <source>
        <dbReference type="PROSITE" id="PS50404"/>
    </source>
</evidence>
<protein>
    <recommendedName>
        <fullName evidence="3">Glutathione S-transferase</fullName>
        <ecNumber evidence="3">2.5.1.18</ecNumber>
    </recommendedName>
</protein>
<proteinExistence type="inferred from homology"/>
<comment type="similarity">
    <text evidence="3">Belongs to the GST superfamily.</text>
</comment>
<organism evidence="6 7">
    <name type="scientific">Salvia divinorum</name>
    <name type="common">Maria pastora</name>
    <name type="synonym">Diviner's sage</name>
    <dbReference type="NCBI Taxonomy" id="28513"/>
    <lineage>
        <taxon>Eukaryota</taxon>
        <taxon>Viridiplantae</taxon>
        <taxon>Streptophyta</taxon>
        <taxon>Embryophyta</taxon>
        <taxon>Tracheophyta</taxon>
        <taxon>Spermatophyta</taxon>
        <taxon>Magnoliopsida</taxon>
        <taxon>eudicotyledons</taxon>
        <taxon>Gunneridae</taxon>
        <taxon>Pentapetalae</taxon>
        <taxon>asterids</taxon>
        <taxon>lamiids</taxon>
        <taxon>Lamiales</taxon>
        <taxon>Lamiaceae</taxon>
        <taxon>Nepetoideae</taxon>
        <taxon>Mentheae</taxon>
        <taxon>Salviinae</taxon>
        <taxon>Salvia</taxon>
        <taxon>Salvia subgen. Calosphace</taxon>
    </lineage>
</organism>
<dbReference type="Proteomes" id="UP001567538">
    <property type="component" value="Unassembled WGS sequence"/>
</dbReference>
<dbReference type="SFLD" id="SFLDG01152">
    <property type="entry name" value="Main.3:_Omega-_and_Tau-like"/>
    <property type="match status" value="1"/>
</dbReference>
<gene>
    <name evidence="6" type="primary">GSTU1</name>
    <name evidence="6" type="ORF">AAHA92_11368</name>
</gene>
<dbReference type="PROSITE" id="PS50405">
    <property type="entry name" value="GST_CTER"/>
    <property type="match status" value="1"/>
</dbReference>
<dbReference type="InterPro" id="IPR010987">
    <property type="entry name" value="Glutathione-S-Trfase_C-like"/>
</dbReference>
<evidence type="ECO:0000256" key="3">
    <source>
        <dbReference type="RuleBase" id="RU369102"/>
    </source>
</evidence>
<evidence type="ECO:0000256" key="2">
    <source>
        <dbReference type="ARBA" id="ARBA00047960"/>
    </source>
</evidence>
<dbReference type="PANTHER" id="PTHR11260:SF781">
    <property type="entry name" value="GLUTATHIONE S-TRANSFERASE U19"/>
    <property type="match status" value="1"/>
</dbReference>
<dbReference type="InterPro" id="IPR045074">
    <property type="entry name" value="GST_C_Tau"/>
</dbReference>
<feature type="domain" description="GST C-terminal" evidence="5">
    <location>
        <begin position="89"/>
        <end position="209"/>
    </location>
</feature>
<dbReference type="SUPFAM" id="SSF52833">
    <property type="entry name" value="Thioredoxin-like"/>
    <property type="match status" value="1"/>
</dbReference>
<accession>A0ABD1HKW5</accession>
<dbReference type="InterPro" id="IPR036282">
    <property type="entry name" value="Glutathione-S-Trfase_C_sf"/>
</dbReference>
<dbReference type="EMBL" id="JBEAFC010000005">
    <property type="protein sequence ID" value="KAL1555656.1"/>
    <property type="molecule type" value="Genomic_DNA"/>
</dbReference>
<dbReference type="FunFam" id="1.20.1050.10:FF:000018">
    <property type="entry name" value="Glutathione S-transferase U20"/>
    <property type="match status" value="1"/>
</dbReference>
<dbReference type="Gene3D" id="1.20.1050.10">
    <property type="match status" value="1"/>
</dbReference>
<comment type="catalytic activity">
    <reaction evidence="2 3">
        <text>RX + glutathione = an S-substituted glutathione + a halide anion + H(+)</text>
        <dbReference type="Rhea" id="RHEA:16437"/>
        <dbReference type="ChEBI" id="CHEBI:15378"/>
        <dbReference type="ChEBI" id="CHEBI:16042"/>
        <dbReference type="ChEBI" id="CHEBI:17792"/>
        <dbReference type="ChEBI" id="CHEBI:57925"/>
        <dbReference type="ChEBI" id="CHEBI:90779"/>
        <dbReference type="EC" id="2.5.1.18"/>
    </reaction>
</comment>
<sequence length="220" mass="25296">MADKVILLDFYPSMFGMRARVALAVKGVDYEHREEDLQNKSQLLLESNPVYKEIPVLVHNNNPVCGSFIIVQYIDEVWKDQSPTLLPCDPYQRAQARFLADYIDKKVMETGNWIWSEEGQEKEAGKKGFVEILKQMESELGDKPFFGGNAFGFLDVALVTYSPWFQTYETCGSFSIEQNYPKLSSWVKRCLEIESVSKSLADPDNVYNFYSTLKKKKRGL</sequence>
<keyword evidence="7" id="KW-1185">Reference proteome</keyword>
<dbReference type="SFLD" id="SFLDG00358">
    <property type="entry name" value="Main_(cytGST)"/>
    <property type="match status" value="1"/>
</dbReference>
<dbReference type="Pfam" id="PF13410">
    <property type="entry name" value="GST_C_2"/>
    <property type="match status" value="1"/>
</dbReference>
<evidence type="ECO:0000313" key="6">
    <source>
        <dbReference type="EMBL" id="KAL1555656.1"/>
    </source>
</evidence>
<comment type="function">
    <text evidence="3">Is involved in the conjugation of reduced glutathione to a wide number of exogenous and endogenous hydrophobic electrophiles.</text>
</comment>
<evidence type="ECO:0000259" key="5">
    <source>
        <dbReference type="PROSITE" id="PS50405"/>
    </source>
</evidence>
<dbReference type="InterPro" id="IPR045073">
    <property type="entry name" value="Omega/Tau-like"/>
</dbReference>
<keyword evidence="3" id="KW-0963">Cytoplasm</keyword>
<dbReference type="EC" id="2.5.1.18" evidence="3"/>
<dbReference type="InterPro" id="IPR040079">
    <property type="entry name" value="Glutathione_S-Trfase"/>
</dbReference>
<dbReference type="InterPro" id="IPR004045">
    <property type="entry name" value="Glutathione_S-Trfase_N"/>
</dbReference>
<dbReference type="AlphaFoldDB" id="A0ABD1HKW5"/>
<name>A0ABD1HKW5_SALDI</name>
<comment type="caution">
    <text evidence="6">The sequence shown here is derived from an EMBL/GenBank/DDBJ whole genome shotgun (WGS) entry which is preliminary data.</text>
</comment>
<dbReference type="FunFam" id="3.40.30.10:FF:000014">
    <property type="entry name" value="Tau class glutathione S-transferase"/>
    <property type="match status" value="1"/>
</dbReference>
<dbReference type="SFLD" id="SFLDS00019">
    <property type="entry name" value="Glutathione_Transferase_(cytos"/>
    <property type="match status" value="1"/>
</dbReference>
<dbReference type="CDD" id="cd03185">
    <property type="entry name" value="GST_C_Tau"/>
    <property type="match status" value="1"/>
</dbReference>
<feature type="domain" description="GST N-terminal" evidence="4">
    <location>
        <begin position="3"/>
        <end position="82"/>
    </location>
</feature>
<dbReference type="Pfam" id="PF02798">
    <property type="entry name" value="GST_N"/>
    <property type="match status" value="1"/>
</dbReference>
<dbReference type="PROSITE" id="PS50404">
    <property type="entry name" value="GST_NTER"/>
    <property type="match status" value="1"/>
</dbReference>
<keyword evidence="1 3" id="KW-0808">Transferase</keyword>